<dbReference type="Proteomes" id="UP001310890">
    <property type="component" value="Unassembled WGS sequence"/>
</dbReference>
<proteinExistence type="predicted"/>
<comment type="caution">
    <text evidence="3">The sequence shown here is derived from an EMBL/GenBank/DDBJ whole genome shotgun (WGS) entry which is preliminary data.</text>
</comment>
<dbReference type="Gene3D" id="3.40.720.10">
    <property type="entry name" value="Alkaline Phosphatase, subunit A"/>
    <property type="match status" value="1"/>
</dbReference>
<dbReference type="PANTHER" id="PTHR10151:SF120">
    <property type="entry name" value="BIS(5'-ADENOSYL)-TRIPHOSPHATASE"/>
    <property type="match status" value="1"/>
</dbReference>
<dbReference type="SUPFAM" id="SSF53649">
    <property type="entry name" value="Alkaline phosphatase-like"/>
    <property type="match status" value="1"/>
</dbReference>
<dbReference type="InterPro" id="IPR017850">
    <property type="entry name" value="Alkaline_phosphatase_core_sf"/>
</dbReference>
<dbReference type="PANTHER" id="PTHR10151">
    <property type="entry name" value="ECTONUCLEOTIDE PYROPHOSPHATASE/PHOSPHODIESTERASE"/>
    <property type="match status" value="1"/>
</dbReference>
<organism evidence="3 4">
    <name type="scientific">Meristemomyces frigidus</name>
    <dbReference type="NCBI Taxonomy" id="1508187"/>
    <lineage>
        <taxon>Eukaryota</taxon>
        <taxon>Fungi</taxon>
        <taxon>Dikarya</taxon>
        <taxon>Ascomycota</taxon>
        <taxon>Pezizomycotina</taxon>
        <taxon>Dothideomycetes</taxon>
        <taxon>Dothideomycetidae</taxon>
        <taxon>Mycosphaerellales</taxon>
        <taxon>Teratosphaeriaceae</taxon>
        <taxon>Meristemomyces</taxon>
    </lineage>
</organism>
<dbReference type="EMBL" id="JAVRRL010000042">
    <property type="protein sequence ID" value="KAK5111160.1"/>
    <property type="molecule type" value="Genomic_DNA"/>
</dbReference>
<name>A0AAN7TEV1_9PEZI</name>
<dbReference type="InterPro" id="IPR002591">
    <property type="entry name" value="Phosphodiest/P_Trfase"/>
</dbReference>
<evidence type="ECO:0000256" key="2">
    <source>
        <dbReference type="SAM" id="SignalP"/>
    </source>
</evidence>
<dbReference type="AlphaFoldDB" id="A0AAN7TEV1"/>
<evidence type="ECO:0000313" key="3">
    <source>
        <dbReference type="EMBL" id="KAK5111160.1"/>
    </source>
</evidence>
<feature type="region of interest" description="Disordered" evidence="1">
    <location>
        <begin position="18"/>
        <end position="50"/>
    </location>
</feature>
<feature type="chain" id="PRO_5042865802" description="Type I phosphodiesterase/nucleotide pyrophosphatase" evidence="2">
    <location>
        <begin position="17"/>
        <end position="512"/>
    </location>
</feature>
<evidence type="ECO:0000256" key="1">
    <source>
        <dbReference type="SAM" id="MobiDB-lite"/>
    </source>
</evidence>
<feature type="signal peptide" evidence="2">
    <location>
        <begin position="1"/>
        <end position="16"/>
    </location>
</feature>
<dbReference type="Pfam" id="PF01663">
    <property type="entry name" value="Phosphodiest"/>
    <property type="match status" value="1"/>
</dbReference>
<keyword evidence="2" id="KW-0732">Signal</keyword>
<accession>A0AAN7TEV1</accession>
<evidence type="ECO:0008006" key="5">
    <source>
        <dbReference type="Google" id="ProtNLM"/>
    </source>
</evidence>
<evidence type="ECO:0000313" key="4">
    <source>
        <dbReference type="Proteomes" id="UP001310890"/>
    </source>
</evidence>
<dbReference type="GO" id="GO:0016787">
    <property type="term" value="F:hydrolase activity"/>
    <property type="evidence" value="ECO:0007669"/>
    <property type="project" value="UniProtKB-ARBA"/>
</dbReference>
<protein>
    <recommendedName>
        <fullName evidence="5">Type I phosphodiesterase/nucleotide pyrophosphatase</fullName>
    </recommendedName>
</protein>
<gene>
    <name evidence="3" type="ORF">LTR62_005360</name>
</gene>
<sequence>MAQTLLFAALLPVTLAQWGPPRGPPSGGPPSGGWQPPHGPPGPPGSGYDCNNEPFKHVIAISIDGMHSSDVGKWVAYSPEGNISQLLQHGYEYTDAYTTAPSDSFPGTMAQFTGATPKTTGIWYDDTWDKTYYAPSSGCVGPPGAEVAYDESIDYNSTLLFSGGIDPANLPEAIINGKCTPIYPHNRLRVGTSFEVVVAAGLETAYTDKHPAYDTVRGPSATGLTIGYFPEVAAVGPTVADVIAYDQLHVNAWLDWLDATTPINTTIFNGPLTKVPALFGGNFQAMSVAQKTVGYANDSTLSFSSAEIQAMTFIDASIGAVVNKLKAKNLYDDTLIIVASKHGQASINRTLYGKVNPDCISNAVGVPTQFIKTDDIALVFLNNSADTTTAAANLQAAASKCKIRSVIYGQNLTASGFGNPATDPAVPNIILQPELGIIYTTSTKKVAEHGGISTDDRIVACFVSNPKLQKAVFSQRVNTTQVAATSLHALGLQPQALAGIRDEGTQVLPGFV</sequence>
<reference evidence="3" key="1">
    <citation type="submission" date="2023-08" db="EMBL/GenBank/DDBJ databases">
        <title>Black Yeasts Isolated from many extreme environments.</title>
        <authorList>
            <person name="Coleine C."/>
            <person name="Stajich J.E."/>
            <person name="Selbmann L."/>
        </authorList>
    </citation>
    <scope>NUCLEOTIDE SEQUENCE</scope>
    <source>
        <strain evidence="3">CCFEE 5401</strain>
    </source>
</reference>